<evidence type="ECO:0000259" key="3">
    <source>
        <dbReference type="Pfam" id="PF01361"/>
    </source>
</evidence>
<dbReference type="Proteomes" id="UP000011724">
    <property type="component" value="Chromosome"/>
</dbReference>
<dbReference type="PANTHER" id="PTHR35530">
    <property type="entry name" value="TAUTOMERASE-RELATED"/>
    <property type="match status" value="1"/>
</dbReference>
<dbReference type="EMBL" id="FO203427">
    <property type="protein sequence ID" value="CCH48968.1"/>
    <property type="molecule type" value="Genomic_DNA"/>
</dbReference>
<dbReference type="Pfam" id="PF01361">
    <property type="entry name" value="Tautomerase"/>
    <property type="match status" value="1"/>
</dbReference>
<evidence type="ECO:0000313" key="4">
    <source>
        <dbReference type="EMBL" id="CCH48968.1"/>
    </source>
</evidence>
<dbReference type="RefSeq" id="WP_015415012.1">
    <property type="nucleotide sequence ID" value="NC_020409.1"/>
</dbReference>
<sequence length="69" mass="7782">MPIFRIETWSGLSSEKKKDLVESMTREAIRILGCPAEAVTVLIDERDKENWGAAGQLCSERFPDKPDSE</sequence>
<dbReference type="GO" id="GO:0016853">
    <property type="term" value="F:isomerase activity"/>
    <property type="evidence" value="ECO:0007669"/>
    <property type="project" value="UniProtKB-KW"/>
</dbReference>
<protein>
    <submittedName>
        <fullName evidence="4">Putative enzyme</fullName>
        <ecNumber evidence="4">5.3.2.-</ecNumber>
    </submittedName>
</protein>
<dbReference type="eggNOG" id="COG1942">
    <property type="taxonomic scope" value="Bacteria"/>
</dbReference>
<feature type="domain" description="4-oxalocrotonate tautomerase-like" evidence="3">
    <location>
        <begin position="2"/>
        <end position="59"/>
    </location>
</feature>
<dbReference type="BioCyc" id="DPIE1322246:BN4_RS08695-MONOMER"/>
<dbReference type="InterPro" id="IPR014347">
    <property type="entry name" value="Tautomerase/MIF_sf"/>
</dbReference>
<reference evidence="5" key="2">
    <citation type="journal article" date="2013" name="Stand. Genomic Sci.">
        <title>Complete genome sequence of Desulfocapsa sulfexigens, a marine deltaproteobacterium specialized in disproportionating inorganic sulfur compounds.</title>
        <authorList>
            <person name="Finster K.W."/>
            <person name="Kjeldsen K.U."/>
            <person name="Kube M."/>
            <person name="Reinhardt R."/>
            <person name="Mussmann M."/>
            <person name="Amann R."/>
            <person name="Schreiber L."/>
        </authorList>
    </citation>
    <scope>NUCLEOTIDE SEQUENCE [LARGE SCALE GENOMIC DNA]</scope>
    <source>
        <strain evidence="5">DSM 10523 / SB164P1</strain>
    </source>
</reference>
<comment type="similarity">
    <text evidence="1">Belongs to the 4-oxalocrotonate tautomerase family.</text>
</comment>
<dbReference type="OrthoDB" id="9799841at2"/>
<dbReference type="InterPro" id="IPR004370">
    <property type="entry name" value="4-OT-like_dom"/>
</dbReference>
<keyword evidence="5" id="KW-1185">Reference proteome</keyword>
<dbReference type="KEGG" id="dpi:BN4_11733"/>
<dbReference type="STRING" id="1322246.BN4_11733"/>
<evidence type="ECO:0000256" key="1">
    <source>
        <dbReference type="ARBA" id="ARBA00006723"/>
    </source>
</evidence>
<gene>
    <name evidence="4" type="ordered locus">BN4_11733</name>
</gene>
<accession>M1WW70</accession>
<dbReference type="Gene3D" id="3.30.429.10">
    <property type="entry name" value="Macrophage Migration Inhibitory Factor"/>
    <property type="match status" value="1"/>
</dbReference>
<dbReference type="AlphaFoldDB" id="M1WW70"/>
<dbReference type="SUPFAM" id="SSF55331">
    <property type="entry name" value="Tautomerase/MIF"/>
    <property type="match status" value="1"/>
</dbReference>
<name>M1WW70_PSEP2</name>
<dbReference type="PANTHER" id="PTHR35530:SF2">
    <property type="entry name" value="BSL4019 PROTEIN"/>
    <property type="match status" value="1"/>
</dbReference>
<reference evidence="4 5" key="1">
    <citation type="journal article" date="2013" name="PLoS ONE">
        <title>The first genomic and proteomic characterization of a deep-sea sulfate reducer: insights into the piezophilic lifestyle of Desulfovibrio piezophilus.</title>
        <authorList>
            <person name="Pradel N."/>
            <person name="Ji B."/>
            <person name="Gimenez G."/>
            <person name="Talla E."/>
            <person name="Lenoble P."/>
            <person name="Garel M."/>
            <person name="Tamburini C."/>
            <person name="Fourquet P."/>
            <person name="Lebrun R."/>
            <person name="Bertin P."/>
            <person name="Denis Y."/>
            <person name="Pophillat M."/>
            <person name="Barbe V."/>
            <person name="Ollivier B."/>
            <person name="Dolla A."/>
        </authorList>
    </citation>
    <scope>NUCLEOTIDE SEQUENCE [LARGE SCALE GENOMIC DNA]</scope>
    <source>
        <strain evidence="5">DSM 10523 / SB164P1</strain>
    </source>
</reference>
<organism evidence="4 5">
    <name type="scientific">Pseudodesulfovibrio piezophilus (strain DSM 21447 / JCM 15486 / C1TLV30)</name>
    <name type="common">Desulfovibrio piezophilus</name>
    <dbReference type="NCBI Taxonomy" id="1322246"/>
    <lineage>
        <taxon>Bacteria</taxon>
        <taxon>Pseudomonadati</taxon>
        <taxon>Thermodesulfobacteriota</taxon>
        <taxon>Desulfovibrionia</taxon>
        <taxon>Desulfovibrionales</taxon>
        <taxon>Desulfovibrionaceae</taxon>
    </lineage>
</organism>
<evidence type="ECO:0000256" key="2">
    <source>
        <dbReference type="ARBA" id="ARBA00023235"/>
    </source>
</evidence>
<keyword evidence="2 4" id="KW-0413">Isomerase</keyword>
<dbReference type="PATRIC" id="fig|879567.3.peg.1820"/>
<dbReference type="EC" id="5.3.2.-" evidence="4"/>
<evidence type="ECO:0000313" key="5">
    <source>
        <dbReference type="Proteomes" id="UP000011724"/>
    </source>
</evidence>
<dbReference type="NCBIfam" id="NF041920">
    <property type="entry name" value="DmpI"/>
    <property type="match status" value="1"/>
</dbReference>
<proteinExistence type="inferred from homology"/>
<dbReference type="HOGENOM" id="CLU_148073_5_2_7"/>